<proteinExistence type="predicted"/>
<sequence length="164" mass="18462">MPWKRKTCGGELDRDSAGAVNIEGACSIAIGRRLAHTGCGISGDARLVQCPPQSKWLIWHFNAVDCQAAAADWRQRNTLESAAGTALWRFNSLNRQHQISGDVLQKMWSELDLTESNLGQVKKRPPDFPEARLEILPGHIIRIFRISAFRHFYIQLAFLILVLI</sequence>
<accession>A0A5E7LAD5</accession>
<dbReference type="RefSeq" id="WP_150780385.1">
    <property type="nucleotide sequence ID" value="NZ_CABVIH010000014.1"/>
</dbReference>
<name>A0A5E7LAD5_PSEFL</name>
<protein>
    <submittedName>
        <fullName evidence="1">Uncharacterized protein</fullName>
    </submittedName>
</protein>
<evidence type="ECO:0000313" key="2">
    <source>
        <dbReference type="Proteomes" id="UP000375525"/>
    </source>
</evidence>
<dbReference type="OrthoDB" id="9809206at2"/>
<dbReference type="AlphaFoldDB" id="A0A5E7LAD5"/>
<gene>
    <name evidence="1" type="ORF">PS880_03015</name>
</gene>
<dbReference type="Proteomes" id="UP000375525">
    <property type="component" value="Unassembled WGS sequence"/>
</dbReference>
<reference evidence="1 2" key="1">
    <citation type="submission" date="2019-09" db="EMBL/GenBank/DDBJ databases">
        <authorList>
            <person name="Chandra G."/>
            <person name="Truman W A."/>
        </authorList>
    </citation>
    <scope>NUCLEOTIDE SEQUENCE [LARGE SCALE GENOMIC DNA]</scope>
    <source>
        <strain evidence="1">PS880</strain>
    </source>
</reference>
<dbReference type="EMBL" id="CABVIH010000014">
    <property type="protein sequence ID" value="VVP04964.1"/>
    <property type="molecule type" value="Genomic_DNA"/>
</dbReference>
<organism evidence="1 2">
    <name type="scientific">Pseudomonas fluorescens</name>
    <dbReference type="NCBI Taxonomy" id="294"/>
    <lineage>
        <taxon>Bacteria</taxon>
        <taxon>Pseudomonadati</taxon>
        <taxon>Pseudomonadota</taxon>
        <taxon>Gammaproteobacteria</taxon>
        <taxon>Pseudomonadales</taxon>
        <taxon>Pseudomonadaceae</taxon>
        <taxon>Pseudomonas</taxon>
    </lineage>
</organism>
<evidence type="ECO:0000313" key="1">
    <source>
        <dbReference type="EMBL" id="VVP04964.1"/>
    </source>
</evidence>